<keyword evidence="1" id="KW-0812">Transmembrane</keyword>
<keyword evidence="3" id="KW-1185">Reference proteome</keyword>
<organism evidence="2 3">
    <name type="scientific">Fuerstiella marisgermanici</name>
    <dbReference type="NCBI Taxonomy" id="1891926"/>
    <lineage>
        <taxon>Bacteria</taxon>
        <taxon>Pseudomonadati</taxon>
        <taxon>Planctomycetota</taxon>
        <taxon>Planctomycetia</taxon>
        <taxon>Planctomycetales</taxon>
        <taxon>Planctomycetaceae</taxon>
        <taxon>Fuerstiella</taxon>
    </lineage>
</organism>
<feature type="transmembrane region" description="Helical" evidence="1">
    <location>
        <begin position="12"/>
        <end position="31"/>
    </location>
</feature>
<evidence type="ECO:0000256" key="1">
    <source>
        <dbReference type="SAM" id="Phobius"/>
    </source>
</evidence>
<keyword evidence="1" id="KW-0472">Membrane</keyword>
<gene>
    <name evidence="2" type="ORF">Fuma_03455</name>
</gene>
<sequence length="81" mass="8875">MSDGNPFDPDSLLPKAIGFFVGFMTLGIGILRSVQPFELTVRVVIVAAVSWFAVKSLRKLLYWMSEQALNVEDQEAGNVGS</sequence>
<name>A0A1P8WIH4_9PLAN</name>
<dbReference type="AlphaFoldDB" id="A0A1P8WIH4"/>
<dbReference type="Proteomes" id="UP000187735">
    <property type="component" value="Chromosome"/>
</dbReference>
<dbReference type="EMBL" id="CP017641">
    <property type="protein sequence ID" value="APZ93837.1"/>
    <property type="molecule type" value="Genomic_DNA"/>
</dbReference>
<evidence type="ECO:0000313" key="2">
    <source>
        <dbReference type="EMBL" id="APZ93837.1"/>
    </source>
</evidence>
<reference evidence="2 3" key="1">
    <citation type="journal article" date="2016" name="Front. Microbiol.">
        <title>Fuerstia marisgermanicae gen. nov., sp. nov., an Unusual Member of the Phylum Planctomycetes from the German Wadden Sea.</title>
        <authorList>
            <person name="Kohn T."/>
            <person name="Heuer A."/>
            <person name="Jogler M."/>
            <person name="Vollmers J."/>
            <person name="Boedeker C."/>
            <person name="Bunk B."/>
            <person name="Rast P."/>
            <person name="Borchert D."/>
            <person name="Glockner I."/>
            <person name="Freese H.M."/>
            <person name="Klenk H.P."/>
            <person name="Overmann J."/>
            <person name="Kaster A.K."/>
            <person name="Rohde M."/>
            <person name="Wiegand S."/>
            <person name="Jogler C."/>
        </authorList>
    </citation>
    <scope>NUCLEOTIDE SEQUENCE [LARGE SCALE GENOMIC DNA]</scope>
    <source>
        <strain evidence="2 3">NH11</strain>
    </source>
</reference>
<dbReference type="STRING" id="1891926.Fuma_03455"/>
<keyword evidence="1" id="KW-1133">Transmembrane helix</keyword>
<dbReference type="KEGG" id="fmr:Fuma_03455"/>
<accession>A0A1P8WIH4</accession>
<proteinExistence type="predicted"/>
<protein>
    <submittedName>
        <fullName evidence="2">Uncharacterized protein</fullName>
    </submittedName>
</protein>
<evidence type="ECO:0000313" key="3">
    <source>
        <dbReference type="Proteomes" id="UP000187735"/>
    </source>
</evidence>